<dbReference type="EMBL" id="QGKX02001290">
    <property type="protein sequence ID" value="KAF3536466.1"/>
    <property type="molecule type" value="Genomic_DNA"/>
</dbReference>
<comment type="caution">
    <text evidence="1">The sequence shown here is derived from an EMBL/GenBank/DDBJ whole genome shotgun (WGS) entry which is preliminary data.</text>
</comment>
<gene>
    <name evidence="1" type="ORF">F2Q69_00022928</name>
</gene>
<reference evidence="1" key="1">
    <citation type="submission" date="2019-12" db="EMBL/GenBank/DDBJ databases">
        <title>Genome sequencing and annotation of Brassica cretica.</title>
        <authorList>
            <person name="Studholme D.J."/>
            <person name="Sarris P."/>
        </authorList>
    </citation>
    <scope>NUCLEOTIDE SEQUENCE</scope>
    <source>
        <strain evidence="1">PFS-109/04</strain>
        <tissue evidence="1">Leaf</tissue>
    </source>
</reference>
<sequence>MEGSPYRKLFFSWGKGAVPGTGPGVLYSGEPGYLLAGIQRPVCCLGSGGIQYLRMLGSFIQYKQSTTRLASRLNLRSSRFRMIFSVKKRSRLPYNRKYPSIGQIFERYELSINVGNNRLAVPGEINRQTAPHDCSAGKVSNSCSFLHASPFSSLVHSRPEMTLIGLD</sequence>
<proteinExistence type="predicted"/>
<accession>A0A8S9Q3Z9</accession>
<organism evidence="1 2">
    <name type="scientific">Brassica cretica</name>
    <name type="common">Mustard</name>
    <dbReference type="NCBI Taxonomy" id="69181"/>
    <lineage>
        <taxon>Eukaryota</taxon>
        <taxon>Viridiplantae</taxon>
        <taxon>Streptophyta</taxon>
        <taxon>Embryophyta</taxon>
        <taxon>Tracheophyta</taxon>
        <taxon>Spermatophyta</taxon>
        <taxon>Magnoliopsida</taxon>
        <taxon>eudicotyledons</taxon>
        <taxon>Gunneridae</taxon>
        <taxon>Pentapetalae</taxon>
        <taxon>rosids</taxon>
        <taxon>malvids</taxon>
        <taxon>Brassicales</taxon>
        <taxon>Brassicaceae</taxon>
        <taxon>Brassiceae</taxon>
        <taxon>Brassica</taxon>
    </lineage>
</organism>
<evidence type="ECO:0000313" key="1">
    <source>
        <dbReference type="EMBL" id="KAF3536466.1"/>
    </source>
</evidence>
<evidence type="ECO:0000313" key="2">
    <source>
        <dbReference type="Proteomes" id="UP000712600"/>
    </source>
</evidence>
<protein>
    <submittedName>
        <fullName evidence="1">Uncharacterized protein</fullName>
    </submittedName>
</protein>
<name>A0A8S9Q3Z9_BRACR</name>
<dbReference type="AlphaFoldDB" id="A0A8S9Q3Z9"/>
<dbReference type="Proteomes" id="UP000712600">
    <property type="component" value="Unassembled WGS sequence"/>
</dbReference>